<dbReference type="PANTHER" id="PTHR47481">
    <property type="match status" value="1"/>
</dbReference>
<gene>
    <name evidence="2" type="ORF">CEPIT_LOCUS27857</name>
</gene>
<accession>A0AAV0EUF5</accession>
<sequence>MVITESTSVISITASTHFPIKLTPTNFPVWKCQVHAALIGLGLEEYVDGGITAPDRFLDVAKTQINPCYTIWYRQDKTILSALIGSCSDPIQPIISTSSTAHQAWDKLSTTYASTSRGRIISLKTMLSRTTKGSRSVTDYLAEMQAIADALALAQNPVSDEDLVVSILNGLGSQFPDITSAIRIRETPLPLAQLQTILLEQETRNLEQAASTQDMLPTVHATQSTSRPNFNVDRRTNSGSNHRGGPSRRGRGSFTQSSFRGSNPVICRFCENSGHDVRQCRKLQRFLRDNHVPHPSSPSINHTTTSPASGQPWLFDSGASHHVTSDVSTLPSYILR</sequence>
<feature type="compositionally biased region" description="Polar residues" evidence="1">
    <location>
        <begin position="208"/>
        <end position="229"/>
    </location>
</feature>
<keyword evidence="3" id="KW-1185">Reference proteome</keyword>
<dbReference type="PANTHER" id="PTHR47481:SF43">
    <property type="entry name" value="RETROTRANSPOSON COPIA-LIKE N-TERMINAL DOMAIN-CONTAINING PROTEIN"/>
    <property type="match status" value="1"/>
</dbReference>
<feature type="region of interest" description="Disordered" evidence="1">
    <location>
        <begin position="289"/>
        <end position="313"/>
    </location>
</feature>
<evidence type="ECO:0008006" key="4">
    <source>
        <dbReference type="Google" id="ProtNLM"/>
    </source>
</evidence>
<dbReference type="EMBL" id="CAMAPF010000945">
    <property type="protein sequence ID" value="CAH9126849.1"/>
    <property type="molecule type" value="Genomic_DNA"/>
</dbReference>
<dbReference type="AlphaFoldDB" id="A0AAV0EUF5"/>
<feature type="compositionally biased region" description="Polar residues" evidence="1">
    <location>
        <begin position="297"/>
        <end position="309"/>
    </location>
</feature>
<dbReference type="Proteomes" id="UP001152523">
    <property type="component" value="Unassembled WGS sequence"/>
</dbReference>
<proteinExistence type="predicted"/>
<evidence type="ECO:0000256" key="1">
    <source>
        <dbReference type="SAM" id="MobiDB-lite"/>
    </source>
</evidence>
<name>A0AAV0EUF5_9ASTE</name>
<reference evidence="2" key="1">
    <citation type="submission" date="2022-07" db="EMBL/GenBank/DDBJ databases">
        <authorList>
            <person name="Macas J."/>
            <person name="Novak P."/>
            <person name="Neumann P."/>
        </authorList>
    </citation>
    <scope>NUCLEOTIDE SEQUENCE</scope>
</reference>
<dbReference type="Pfam" id="PF14223">
    <property type="entry name" value="Retrotran_gag_2"/>
    <property type="match status" value="1"/>
</dbReference>
<organism evidence="2 3">
    <name type="scientific">Cuscuta epithymum</name>
    <dbReference type="NCBI Taxonomy" id="186058"/>
    <lineage>
        <taxon>Eukaryota</taxon>
        <taxon>Viridiplantae</taxon>
        <taxon>Streptophyta</taxon>
        <taxon>Embryophyta</taxon>
        <taxon>Tracheophyta</taxon>
        <taxon>Spermatophyta</taxon>
        <taxon>Magnoliopsida</taxon>
        <taxon>eudicotyledons</taxon>
        <taxon>Gunneridae</taxon>
        <taxon>Pentapetalae</taxon>
        <taxon>asterids</taxon>
        <taxon>lamiids</taxon>
        <taxon>Solanales</taxon>
        <taxon>Convolvulaceae</taxon>
        <taxon>Cuscuteae</taxon>
        <taxon>Cuscuta</taxon>
        <taxon>Cuscuta subgen. Cuscuta</taxon>
    </lineage>
</organism>
<feature type="region of interest" description="Disordered" evidence="1">
    <location>
        <begin position="208"/>
        <end position="258"/>
    </location>
</feature>
<evidence type="ECO:0000313" key="2">
    <source>
        <dbReference type="EMBL" id="CAH9126849.1"/>
    </source>
</evidence>
<protein>
    <recommendedName>
        <fullName evidence="4">Retrotransposon Copia-like N-terminal domain-containing protein</fullName>
    </recommendedName>
</protein>
<comment type="caution">
    <text evidence="2">The sequence shown here is derived from an EMBL/GenBank/DDBJ whole genome shotgun (WGS) entry which is preliminary data.</text>
</comment>
<evidence type="ECO:0000313" key="3">
    <source>
        <dbReference type="Proteomes" id="UP001152523"/>
    </source>
</evidence>